<accession>A0A1Z4KK98</accession>
<evidence type="ECO:0000313" key="7">
    <source>
        <dbReference type="Proteomes" id="UP000217507"/>
    </source>
</evidence>
<dbReference type="Pfam" id="PF00496">
    <property type="entry name" value="SBP_bac_5"/>
    <property type="match status" value="1"/>
</dbReference>
<comment type="similarity">
    <text evidence="1">Belongs to the bacterial solute-binding protein 5 family.</text>
</comment>
<sequence>MGILNKFCQGQIFTWSLLNIFLLAACSSPQGETPTNSTPVTNSSAGETLRLLYWQAPTILNPHLAQGSKDFEASRIVYEPLASHDKDGKLVLFLAAEEPTLENGGIAKDGKSVTWKLKQGIKWSDGQPFTAADVVFTYKFLSNPAVGATTSANYEVVKSVEAIDDYTVKVNFQSPNPAWSLPFVGLNGMIIPRHIFEKFNGSNAREAPGNLIPVGTGPYKVGEFKPGDTIIYEANSVFREANKPFFKRVELKGGGDATSAARAVLQTGDVDYAWNLQVEAPILKQLEAAGKGRLDISFGSFLERITINHTDPNKQTKDGERSSTEFPHPFFQDIKVRQAFNYAIDRDTINQQLYGSSGRPAANILLAPEIYNSPNTKYEFSPKKAIDLLDEAGWKDTNGNGIRDKNGIEMNVLLQTSVNPVRQKTQEIIKQGLTSIGVGVELKSIDGSIFFSGDPSNPDTLGRFQADLQMFSTGSTNVDPGAYMKGFTCSEISQKKNNWSKSNYSRYCNPEYDKLWQQSNTELNPEKRRQLFIQMNDLLFKDIALIPLIARADVNGVSNRLVGVDLTPWDTDTWNIKDWRQVQPLGNR</sequence>
<organism evidence="6 7">
    <name type="scientific">Trichormus variabilis NIES-23</name>
    <dbReference type="NCBI Taxonomy" id="1973479"/>
    <lineage>
        <taxon>Bacteria</taxon>
        <taxon>Bacillati</taxon>
        <taxon>Cyanobacteriota</taxon>
        <taxon>Cyanophyceae</taxon>
        <taxon>Nostocales</taxon>
        <taxon>Nostocaceae</taxon>
        <taxon>Trichormus</taxon>
    </lineage>
</organism>
<dbReference type="GO" id="GO:0042597">
    <property type="term" value="C:periplasmic space"/>
    <property type="evidence" value="ECO:0007669"/>
    <property type="project" value="UniProtKB-ARBA"/>
</dbReference>
<dbReference type="InterPro" id="IPR000914">
    <property type="entry name" value="SBP_5_dom"/>
</dbReference>
<dbReference type="Gene3D" id="3.10.105.10">
    <property type="entry name" value="Dipeptide-binding Protein, Domain 3"/>
    <property type="match status" value="1"/>
</dbReference>
<feature type="chain" id="PRO_5011114739" evidence="4">
    <location>
        <begin position="25"/>
        <end position="588"/>
    </location>
</feature>
<dbReference type="SUPFAM" id="SSF53850">
    <property type="entry name" value="Periplasmic binding protein-like II"/>
    <property type="match status" value="1"/>
</dbReference>
<reference evidence="6 7" key="1">
    <citation type="submission" date="2017-06" db="EMBL/GenBank/DDBJ databases">
        <title>Genome sequencing of cyanobaciteial culture collection at National Institute for Environmental Studies (NIES).</title>
        <authorList>
            <person name="Hirose Y."/>
            <person name="Shimura Y."/>
            <person name="Fujisawa T."/>
            <person name="Nakamura Y."/>
            <person name="Kawachi M."/>
        </authorList>
    </citation>
    <scope>NUCLEOTIDE SEQUENCE [LARGE SCALE GENOMIC DNA]</scope>
    <source>
        <strain evidence="6 7">NIES-23</strain>
    </source>
</reference>
<dbReference type="EMBL" id="AP018216">
    <property type="protein sequence ID" value="BAY69388.1"/>
    <property type="molecule type" value="Genomic_DNA"/>
</dbReference>
<dbReference type="GO" id="GO:0043190">
    <property type="term" value="C:ATP-binding cassette (ABC) transporter complex"/>
    <property type="evidence" value="ECO:0007669"/>
    <property type="project" value="InterPro"/>
</dbReference>
<gene>
    <name evidence="6" type="ORF">NIES23_21820</name>
</gene>
<dbReference type="InterPro" id="IPR030678">
    <property type="entry name" value="Peptide/Ni-bd"/>
</dbReference>
<protein>
    <submittedName>
        <fullName evidence="6">ABC transporter, oligopeptide binding protein</fullName>
    </submittedName>
</protein>
<feature type="signal peptide" evidence="4">
    <location>
        <begin position="1"/>
        <end position="24"/>
    </location>
</feature>
<dbReference type="FunFam" id="3.10.105.10:FF:000006">
    <property type="entry name" value="Peptide ABC transporter substrate-binding protein"/>
    <property type="match status" value="1"/>
</dbReference>
<evidence type="ECO:0000256" key="1">
    <source>
        <dbReference type="ARBA" id="ARBA00005695"/>
    </source>
</evidence>
<evidence type="ECO:0000256" key="3">
    <source>
        <dbReference type="ARBA" id="ARBA00022729"/>
    </source>
</evidence>
<dbReference type="InterPro" id="IPR039424">
    <property type="entry name" value="SBP_5"/>
</dbReference>
<dbReference type="PIRSF" id="PIRSF002741">
    <property type="entry name" value="MppA"/>
    <property type="match status" value="1"/>
</dbReference>
<dbReference type="PROSITE" id="PS51257">
    <property type="entry name" value="PROKAR_LIPOPROTEIN"/>
    <property type="match status" value="1"/>
</dbReference>
<dbReference type="GO" id="GO:1904680">
    <property type="term" value="F:peptide transmembrane transporter activity"/>
    <property type="evidence" value="ECO:0007669"/>
    <property type="project" value="TreeGrafter"/>
</dbReference>
<dbReference type="AlphaFoldDB" id="A0A1Z4KK98"/>
<dbReference type="Gene3D" id="3.40.190.10">
    <property type="entry name" value="Periplasmic binding protein-like II"/>
    <property type="match status" value="1"/>
</dbReference>
<keyword evidence="3 4" id="KW-0732">Signal</keyword>
<proteinExistence type="inferred from homology"/>
<dbReference type="Proteomes" id="UP000217507">
    <property type="component" value="Chromosome"/>
</dbReference>
<keyword evidence="2" id="KW-0813">Transport</keyword>
<dbReference type="CDD" id="cd08513">
    <property type="entry name" value="PBP2_thermophilic_Hb8_like"/>
    <property type="match status" value="1"/>
</dbReference>
<feature type="domain" description="Solute-binding protein family 5" evidence="5">
    <location>
        <begin position="105"/>
        <end position="489"/>
    </location>
</feature>
<evidence type="ECO:0000256" key="2">
    <source>
        <dbReference type="ARBA" id="ARBA00022448"/>
    </source>
</evidence>
<evidence type="ECO:0000259" key="5">
    <source>
        <dbReference type="Pfam" id="PF00496"/>
    </source>
</evidence>
<evidence type="ECO:0000313" key="6">
    <source>
        <dbReference type="EMBL" id="BAY69388.1"/>
    </source>
</evidence>
<name>A0A1Z4KK98_ANAVA</name>
<dbReference type="PANTHER" id="PTHR30290:SF65">
    <property type="entry name" value="MONOACYL PHOSPHATIDYLINOSITOL TETRAMANNOSIDE-BINDING PROTEIN LPQW-RELATED"/>
    <property type="match status" value="1"/>
</dbReference>
<evidence type="ECO:0000256" key="4">
    <source>
        <dbReference type="SAM" id="SignalP"/>
    </source>
</evidence>
<dbReference type="PANTHER" id="PTHR30290">
    <property type="entry name" value="PERIPLASMIC BINDING COMPONENT OF ABC TRANSPORTER"/>
    <property type="match status" value="1"/>
</dbReference>
<dbReference type="GO" id="GO:0015833">
    <property type="term" value="P:peptide transport"/>
    <property type="evidence" value="ECO:0007669"/>
    <property type="project" value="TreeGrafter"/>
</dbReference>